<evidence type="ECO:0000313" key="1">
    <source>
        <dbReference type="EMBL" id="OQP60433.1"/>
    </source>
</evidence>
<reference evidence="1 2" key="1">
    <citation type="submission" date="2016-03" db="EMBL/GenBank/DDBJ databases">
        <title>Niastella vici sp. nov., isolated from farmland soil.</title>
        <authorList>
            <person name="Chen L."/>
            <person name="Wang D."/>
            <person name="Yang S."/>
            <person name="Wang G."/>
        </authorList>
    </citation>
    <scope>NUCLEOTIDE SEQUENCE [LARGE SCALE GENOMIC DNA]</scope>
    <source>
        <strain evidence="1 2">DJ57</strain>
    </source>
</reference>
<sequence length="181" mass="20965">MLSEELKDQILNTKLNFLNGYLMALGFLNSYSVVGYRGKLFAFNFSAGNIEKCVQDNAYELFGVYPNDWNIEIRKNDDWETKLKSELNASLTRRIPHKGNELLTKQLDYSKNNLVDDLNYRVKFSNEYFVSILKSEFITDKTDVYELIVKDVGASYRIVGIDLIFEIESTKLLFLQLIGND</sequence>
<keyword evidence="2" id="KW-1185">Reference proteome</keyword>
<accession>A0A1V9FPZ5</accession>
<protein>
    <submittedName>
        <fullName evidence="1">Uncharacterized protein</fullName>
    </submittedName>
</protein>
<organism evidence="1 2">
    <name type="scientific">Niastella vici</name>
    <dbReference type="NCBI Taxonomy" id="1703345"/>
    <lineage>
        <taxon>Bacteria</taxon>
        <taxon>Pseudomonadati</taxon>
        <taxon>Bacteroidota</taxon>
        <taxon>Chitinophagia</taxon>
        <taxon>Chitinophagales</taxon>
        <taxon>Chitinophagaceae</taxon>
        <taxon>Niastella</taxon>
    </lineage>
</organism>
<dbReference type="Proteomes" id="UP000192796">
    <property type="component" value="Unassembled WGS sequence"/>
</dbReference>
<name>A0A1V9FPZ5_9BACT</name>
<gene>
    <name evidence="1" type="ORF">A3860_33455</name>
</gene>
<proteinExistence type="predicted"/>
<comment type="caution">
    <text evidence="1">The sequence shown here is derived from an EMBL/GenBank/DDBJ whole genome shotgun (WGS) entry which is preliminary data.</text>
</comment>
<dbReference type="EMBL" id="LVYD01000063">
    <property type="protein sequence ID" value="OQP60433.1"/>
    <property type="molecule type" value="Genomic_DNA"/>
</dbReference>
<evidence type="ECO:0000313" key="2">
    <source>
        <dbReference type="Proteomes" id="UP000192796"/>
    </source>
</evidence>
<dbReference type="OrthoDB" id="1442565at2"/>
<dbReference type="RefSeq" id="WP_081153109.1">
    <property type="nucleotide sequence ID" value="NZ_LVYD01000063.1"/>
</dbReference>
<dbReference type="AlphaFoldDB" id="A0A1V9FPZ5"/>